<gene>
    <name evidence="2" type="ORF">D5H78_18945</name>
</gene>
<evidence type="ECO:0000313" key="3">
    <source>
        <dbReference type="Proteomes" id="UP000265614"/>
    </source>
</evidence>
<accession>A0A3A3YTS7</accession>
<dbReference type="AlphaFoldDB" id="A0A3A3YTS7"/>
<dbReference type="SUPFAM" id="SSF47090">
    <property type="entry name" value="PGBD-like"/>
    <property type="match status" value="2"/>
</dbReference>
<comment type="caution">
    <text evidence="2">The sequence shown here is derived from an EMBL/GenBank/DDBJ whole genome shotgun (WGS) entry which is preliminary data.</text>
</comment>
<dbReference type="Proteomes" id="UP000265614">
    <property type="component" value="Unassembled WGS sequence"/>
</dbReference>
<dbReference type="Pfam" id="PF01471">
    <property type="entry name" value="PG_binding_1"/>
    <property type="match status" value="2"/>
</dbReference>
<dbReference type="InterPro" id="IPR036366">
    <property type="entry name" value="PGBDSf"/>
</dbReference>
<name>A0A3A3YTS7_9ACTN</name>
<evidence type="ECO:0000313" key="2">
    <source>
        <dbReference type="EMBL" id="RJK92456.1"/>
    </source>
</evidence>
<dbReference type="InterPro" id="IPR036365">
    <property type="entry name" value="PGBD-like_sf"/>
</dbReference>
<protein>
    <submittedName>
        <fullName evidence="2">Peptidoglycan-binding protein</fullName>
    </submittedName>
</protein>
<reference evidence="2 3" key="1">
    <citation type="submission" date="2018-09" db="EMBL/GenBank/DDBJ databases">
        <title>YIM 75000 draft genome.</title>
        <authorList>
            <person name="Tang S."/>
            <person name="Feng Y."/>
        </authorList>
    </citation>
    <scope>NUCLEOTIDE SEQUENCE [LARGE SCALE GENOMIC DNA]</scope>
    <source>
        <strain evidence="2 3">YIM 75000</strain>
    </source>
</reference>
<keyword evidence="3" id="KW-1185">Reference proteome</keyword>
<evidence type="ECO:0000259" key="1">
    <source>
        <dbReference type="Pfam" id="PF01471"/>
    </source>
</evidence>
<feature type="domain" description="Peptidoglycan binding-like" evidence="1">
    <location>
        <begin position="3"/>
        <end position="38"/>
    </location>
</feature>
<dbReference type="EMBL" id="QZEZ01000015">
    <property type="protein sequence ID" value="RJK92456.1"/>
    <property type="molecule type" value="Genomic_DNA"/>
</dbReference>
<dbReference type="Gene3D" id="1.10.101.10">
    <property type="entry name" value="PGBD-like superfamily/PGBD"/>
    <property type="match status" value="2"/>
</dbReference>
<dbReference type="InterPro" id="IPR002477">
    <property type="entry name" value="Peptidoglycan-bd-like"/>
</dbReference>
<organism evidence="2 3">
    <name type="scientific">Vallicoccus soli</name>
    <dbReference type="NCBI Taxonomy" id="2339232"/>
    <lineage>
        <taxon>Bacteria</taxon>
        <taxon>Bacillati</taxon>
        <taxon>Actinomycetota</taxon>
        <taxon>Actinomycetes</taxon>
        <taxon>Motilibacterales</taxon>
        <taxon>Vallicoccaceae</taxon>
        <taxon>Vallicoccus</taxon>
    </lineage>
</organism>
<proteinExistence type="predicted"/>
<dbReference type="OrthoDB" id="5620138at2"/>
<sequence length="117" mass="12499">MAVDGRYGTATRAAVVAYQRSEGLVADGWVGAATWDALEADLRRHSDRIADVDDVLLSPGKVHARAVPVLERALRLAGPDSRYGTATVTAVKAFQRSHGRAATGTVDWGTWQALRGL</sequence>
<feature type="domain" description="Peptidoglycan binding-like" evidence="1">
    <location>
        <begin position="78"/>
        <end position="114"/>
    </location>
</feature>